<reference evidence="1 2" key="1">
    <citation type="journal article" date="2015" name="Antonie Van Leeuwenhoek">
        <title>Pseudooceanicola atlanticus gen. nov. sp. nov., isolated from surface seawater of the Atlantic Ocean and reclassification of Oceanicola batsensis, Oceanicola marinus, Oceanicola nitratireducens, Oceanicola nanhaiensis, Oceanicola antarcticus and Oceanicola flagellatus, as Pseudooceanicola batsensis comb. nov., Pseudooceanicola marinus comb. nov., Pseudooceanicola nitratireducens comb. nov., Pseudooceanicola nanhaiensis comb. nov., Pseudooceanicola antarcticus comb. nov., and Pseudooceanicola flagellatus comb. nov.</title>
        <authorList>
            <person name="Lai Q."/>
            <person name="Li G."/>
            <person name="Liu X."/>
            <person name="Du Y."/>
            <person name="Sun F."/>
            <person name="Shao Z."/>
        </authorList>
    </citation>
    <scope>NUCLEOTIDE SEQUENCE [LARGE SCALE GENOMIC DNA]</scope>
    <source>
        <strain evidence="1 2">22II-s11g</strain>
    </source>
</reference>
<evidence type="ECO:0000313" key="2">
    <source>
        <dbReference type="Proteomes" id="UP000030004"/>
    </source>
</evidence>
<dbReference type="EMBL" id="AQQX01000003">
    <property type="protein sequence ID" value="KGM48774.1"/>
    <property type="molecule type" value="Genomic_DNA"/>
</dbReference>
<sequence length="106" mass="12148">MAIDRRAARAAWKQRDEIWTIYAARTGGQVWVGVTRDVEAIRNRLSFTLRMQDCRTKGMQAAWDGNLEIEALEELDPTLSPMARRDTAQERRDHWCETLGATAIEA</sequence>
<protein>
    <recommendedName>
        <fullName evidence="3">GIY-YIG nuclease family protein</fullName>
    </recommendedName>
</protein>
<proteinExistence type="predicted"/>
<accession>A0A0A0EEE9</accession>
<evidence type="ECO:0000313" key="1">
    <source>
        <dbReference type="EMBL" id="KGM48774.1"/>
    </source>
</evidence>
<dbReference type="Proteomes" id="UP000030004">
    <property type="component" value="Unassembled WGS sequence"/>
</dbReference>
<dbReference type="AlphaFoldDB" id="A0A0A0EEE9"/>
<evidence type="ECO:0008006" key="3">
    <source>
        <dbReference type="Google" id="ProtNLM"/>
    </source>
</evidence>
<dbReference type="RefSeq" id="WP_043747541.1">
    <property type="nucleotide sequence ID" value="NZ_AQQX01000003.1"/>
</dbReference>
<name>A0A0A0EEE9_9RHOB</name>
<organism evidence="1 2">
    <name type="scientific">Pseudooceanicola atlanticus</name>
    <dbReference type="NCBI Taxonomy" id="1461694"/>
    <lineage>
        <taxon>Bacteria</taxon>
        <taxon>Pseudomonadati</taxon>
        <taxon>Pseudomonadota</taxon>
        <taxon>Alphaproteobacteria</taxon>
        <taxon>Rhodobacterales</taxon>
        <taxon>Paracoccaceae</taxon>
        <taxon>Pseudooceanicola</taxon>
    </lineage>
</organism>
<gene>
    <name evidence="1" type="ORF">ATO9_08640</name>
</gene>
<keyword evidence="2" id="KW-1185">Reference proteome</keyword>
<comment type="caution">
    <text evidence="1">The sequence shown here is derived from an EMBL/GenBank/DDBJ whole genome shotgun (WGS) entry which is preliminary data.</text>
</comment>
<dbReference type="OrthoDB" id="7270972at2"/>